<reference evidence="1" key="1">
    <citation type="submission" date="2022-06" db="EMBL/GenBank/DDBJ databases">
        <title>Physiological and biochemical characterization and genomic elucidation of a strain of the genus Ensifer adhaerens M8 that combines arsenic oxidation and chromium reduction.</title>
        <authorList>
            <person name="Li X."/>
            <person name="Yu c."/>
        </authorList>
    </citation>
    <scope>NUCLEOTIDE SEQUENCE</scope>
    <source>
        <strain evidence="1">M8</strain>
    </source>
</reference>
<dbReference type="InterPro" id="IPR027266">
    <property type="entry name" value="TrmE/GcvT-like"/>
</dbReference>
<proteinExistence type="predicted"/>
<accession>A0A9Q9D8S7</accession>
<dbReference type="AlphaFoldDB" id="A0A9Q9D8S7"/>
<dbReference type="InterPro" id="IPR007375">
    <property type="entry name" value="SoxG"/>
</dbReference>
<dbReference type="Proteomes" id="UP001055460">
    <property type="component" value="Chromosome"/>
</dbReference>
<evidence type="ECO:0000313" key="1">
    <source>
        <dbReference type="EMBL" id="USJ22329.1"/>
    </source>
</evidence>
<evidence type="ECO:0000313" key="2">
    <source>
        <dbReference type="Proteomes" id="UP001055460"/>
    </source>
</evidence>
<protein>
    <submittedName>
        <fullName evidence="1">Sarcosine oxidase subunit gamma</fullName>
    </submittedName>
</protein>
<dbReference type="Gene3D" id="3.30.1360.120">
    <property type="entry name" value="Probable tRNA modification gtpase trme, domain 1"/>
    <property type="match status" value="1"/>
</dbReference>
<dbReference type="RefSeq" id="WP_060605195.1">
    <property type="nucleotide sequence ID" value="NZ_CAXURO020000001.1"/>
</dbReference>
<dbReference type="EMBL" id="CP098807">
    <property type="protein sequence ID" value="USJ22329.1"/>
    <property type="molecule type" value="Genomic_DNA"/>
</dbReference>
<dbReference type="Pfam" id="PF04268">
    <property type="entry name" value="SoxG"/>
    <property type="match status" value="1"/>
</dbReference>
<sequence>MVRDYNNRHALEQKLRSAPMSPAADHLMVGHWRTMATVLARAGREETVREAIAAQSDLSMRFSAPGEWIVVSEVEAPSGLVRWLEELCDGGAYVVDQSDGRVVFRIAGPNVRSILAKGIGLDLHPSAFTVGGSTNALCGHIPVNLARTDEDTFELIVPRSYAESLFDDLMKMGRAFDLTAAFSD</sequence>
<gene>
    <name evidence="1" type="ORF">NE863_13525</name>
</gene>
<name>A0A9Q9D8S7_ENSAD</name>
<dbReference type="SUPFAM" id="SSF103025">
    <property type="entry name" value="Folate-binding domain"/>
    <property type="match status" value="1"/>
</dbReference>
<dbReference type="OrthoDB" id="8098081at2"/>
<organism evidence="1 2">
    <name type="scientific">Ensifer adhaerens</name>
    <name type="common">Sinorhizobium morelense</name>
    <dbReference type="NCBI Taxonomy" id="106592"/>
    <lineage>
        <taxon>Bacteria</taxon>
        <taxon>Pseudomonadati</taxon>
        <taxon>Pseudomonadota</taxon>
        <taxon>Alphaproteobacteria</taxon>
        <taxon>Hyphomicrobiales</taxon>
        <taxon>Rhizobiaceae</taxon>
        <taxon>Sinorhizobium/Ensifer group</taxon>
        <taxon>Ensifer</taxon>
    </lineage>
</organism>